<organism evidence="2 3">
    <name type="scientific">Prorocentrum cordatum</name>
    <dbReference type="NCBI Taxonomy" id="2364126"/>
    <lineage>
        <taxon>Eukaryota</taxon>
        <taxon>Sar</taxon>
        <taxon>Alveolata</taxon>
        <taxon>Dinophyceae</taxon>
        <taxon>Prorocentrales</taxon>
        <taxon>Prorocentraceae</taxon>
        <taxon>Prorocentrum</taxon>
    </lineage>
</organism>
<protein>
    <submittedName>
        <fullName evidence="2">Uncharacterized protein</fullName>
    </submittedName>
</protein>
<evidence type="ECO:0000313" key="3">
    <source>
        <dbReference type="Proteomes" id="UP001189429"/>
    </source>
</evidence>
<name>A0ABN9Q4A4_9DINO</name>
<feature type="region of interest" description="Disordered" evidence="1">
    <location>
        <begin position="25"/>
        <end position="55"/>
    </location>
</feature>
<evidence type="ECO:0000313" key="2">
    <source>
        <dbReference type="EMBL" id="CAK0800286.1"/>
    </source>
</evidence>
<gene>
    <name evidence="2" type="ORF">PCOR1329_LOCUS8472</name>
</gene>
<keyword evidence="3" id="KW-1185">Reference proteome</keyword>
<dbReference type="EMBL" id="CAUYUJ010002327">
    <property type="protein sequence ID" value="CAK0800286.1"/>
    <property type="molecule type" value="Genomic_DNA"/>
</dbReference>
<feature type="compositionally biased region" description="Polar residues" evidence="1">
    <location>
        <begin position="44"/>
        <end position="55"/>
    </location>
</feature>
<evidence type="ECO:0000256" key="1">
    <source>
        <dbReference type="SAM" id="MobiDB-lite"/>
    </source>
</evidence>
<proteinExistence type="predicted"/>
<comment type="caution">
    <text evidence="2">The sequence shown here is derived from an EMBL/GenBank/DDBJ whole genome shotgun (WGS) entry which is preliminary data.</text>
</comment>
<accession>A0ABN9Q4A4</accession>
<sequence>MAAARPRGRTKRQCAALAPGACSVQPRPAARTRSEGRSFRAKLKTSTAVKPRNSMSGQNISSRVLEARLHASWQLLLRLQLPIRERARRYQARGLLEAPQLLAAGLGAWLLRRMLGDAAEKDVGVGQRSLQYSISGLHLCPKDWFDAPPPLAKLVSSRVTRPPAE</sequence>
<reference evidence="2" key="1">
    <citation type="submission" date="2023-10" db="EMBL/GenBank/DDBJ databases">
        <authorList>
            <person name="Chen Y."/>
            <person name="Shah S."/>
            <person name="Dougan E. K."/>
            <person name="Thang M."/>
            <person name="Chan C."/>
        </authorList>
    </citation>
    <scope>NUCLEOTIDE SEQUENCE [LARGE SCALE GENOMIC DNA]</scope>
</reference>
<dbReference type="Proteomes" id="UP001189429">
    <property type="component" value="Unassembled WGS sequence"/>
</dbReference>